<keyword evidence="2" id="KW-0732">Signal</keyword>
<evidence type="ECO:0000313" key="5">
    <source>
        <dbReference type="Proteomes" id="UP000094025"/>
    </source>
</evidence>
<feature type="chain" id="PRO_5008097833" evidence="2">
    <location>
        <begin position="23"/>
        <end position="65"/>
    </location>
</feature>
<dbReference type="OrthoDB" id="8305398at2"/>
<dbReference type="Proteomes" id="UP000094025">
    <property type="component" value="Unassembled WGS sequence"/>
</dbReference>
<feature type="signal peptide" evidence="2">
    <location>
        <begin position="1"/>
        <end position="22"/>
    </location>
</feature>
<dbReference type="InterPro" id="IPR024475">
    <property type="entry name" value="TrbJ/K_C"/>
</dbReference>
<feature type="region of interest" description="Disordered" evidence="1">
    <location>
        <begin position="28"/>
        <end position="65"/>
    </location>
</feature>
<dbReference type="NCBIfam" id="TIGR04361">
    <property type="entry name" value="TrbK_Ti"/>
    <property type="match status" value="1"/>
</dbReference>
<comment type="caution">
    <text evidence="4">The sequence shown here is derived from an EMBL/GenBank/DDBJ whole genome shotgun (WGS) entry which is preliminary data.</text>
</comment>
<name>A0A178YFU9_9HYPH</name>
<keyword evidence="5" id="KW-1185">Reference proteome</keyword>
<sequence>MSRAVIIALVILVPAVSTTATALIVNSRASNPSAPEEQRTAKEKFFGAGKALPPIKDGQEMGPRW</sequence>
<evidence type="ECO:0000313" key="4">
    <source>
        <dbReference type="EMBL" id="OAP45715.1"/>
    </source>
</evidence>
<dbReference type="STRING" id="1472378.AU381_17125"/>
<dbReference type="Pfam" id="PF10907">
    <property type="entry name" value="DUF2749"/>
    <property type="match status" value="1"/>
</dbReference>
<reference evidence="4 5" key="1">
    <citation type="journal article" date="2016" name="Int. J. Syst. Evol. Microbiol.">
        <title>Ensifer glycinis sp. nov., an novel rhizobial species associated with Glycine spp.</title>
        <authorList>
            <person name="Yan H."/>
            <person name="Yan J."/>
            <person name="Sui X.H."/>
            <person name="Wang E.T."/>
            <person name="Chen W.X."/>
            <person name="Zhang X.X."/>
            <person name="Chen W.F."/>
        </authorList>
    </citation>
    <scope>NUCLEOTIDE SEQUENCE [LARGE SCALE GENOMIC DNA]</scope>
    <source>
        <strain evidence="4 5">CCBAU 23380</strain>
    </source>
</reference>
<organism evidence="4 5">
    <name type="scientific">Sinorhizobium glycinis</name>
    <dbReference type="NCBI Taxonomy" id="1472378"/>
    <lineage>
        <taxon>Bacteria</taxon>
        <taxon>Pseudomonadati</taxon>
        <taxon>Pseudomonadota</taxon>
        <taxon>Alphaproteobacteria</taxon>
        <taxon>Hyphomicrobiales</taxon>
        <taxon>Rhizobiaceae</taxon>
        <taxon>Sinorhizobium/Ensifer group</taxon>
        <taxon>Sinorhizobium</taxon>
    </lineage>
</organism>
<protein>
    <submittedName>
        <fullName evidence="4">Entry exclusion protein TrbK</fullName>
    </submittedName>
</protein>
<dbReference type="AlphaFoldDB" id="A0A178YFU9"/>
<gene>
    <name evidence="4" type="ORF">AU381_17125</name>
</gene>
<evidence type="ECO:0000256" key="1">
    <source>
        <dbReference type="SAM" id="MobiDB-lite"/>
    </source>
</evidence>
<dbReference type="RefSeq" id="WP_014858036.1">
    <property type="nucleotide sequence ID" value="NZ_LPUX01000038.1"/>
</dbReference>
<dbReference type="GeneID" id="48977788"/>
<dbReference type="EMBL" id="LPUX01000038">
    <property type="protein sequence ID" value="OAP45715.1"/>
    <property type="molecule type" value="Genomic_DNA"/>
</dbReference>
<proteinExistence type="predicted"/>
<evidence type="ECO:0000259" key="3">
    <source>
        <dbReference type="Pfam" id="PF10907"/>
    </source>
</evidence>
<evidence type="ECO:0000256" key="2">
    <source>
        <dbReference type="SAM" id="SignalP"/>
    </source>
</evidence>
<dbReference type="InterPro" id="IPR020065">
    <property type="entry name" value="Conjugal_tfr_protein_TrbK"/>
</dbReference>
<feature type="domain" description="Type IV conjugative transfer protein TrbJ/K C-terminal" evidence="3">
    <location>
        <begin position="1"/>
        <end position="65"/>
    </location>
</feature>
<feature type="compositionally biased region" description="Basic and acidic residues" evidence="1">
    <location>
        <begin position="36"/>
        <end position="45"/>
    </location>
</feature>
<accession>A0A178YFU9</accession>